<dbReference type="InParanoid" id="A0A7J7BV90"/>
<sequence>MAPKSFILCFYVILFLLHSHCDFVAAKRPLNMQLPKSVHPPPPVKPGVSDSSEQRPPSIDRYYSRINRYKFTEAEAFRPTSPGHSPGVGHKEPPSAP</sequence>
<evidence type="ECO:0000256" key="2">
    <source>
        <dbReference type="SAM" id="SignalP"/>
    </source>
</evidence>
<dbReference type="EMBL" id="JAAARO010000023">
    <property type="protein sequence ID" value="KAF5725791.1"/>
    <property type="molecule type" value="Genomic_DNA"/>
</dbReference>
<protein>
    <submittedName>
        <fullName evidence="3">Uncharacterized protein</fullName>
    </submittedName>
</protein>
<feature type="region of interest" description="Disordered" evidence="1">
    <location>
        <begin position="34"/>
        <end position="59"/>
    </location>
</feature>
<evidence type="ECO:0000256" key="1">
    <source>
        <dbReference type="SAM" id="MobiDB-lite"/>
    </source>
</evidence>
<dbReference type="FunCoup" id="A0A7J7BV90">
    <property type="interactions" value="75"/>
</dbReference>
<gene>
    <name evidence="3" type="ORF">HS088_TW23G00520</name>
</gene>
<comment type="caution">
    <text evidence="3">The sequence shown here is derived from an EMBL/GenBank/DDBJ whole genome shotgun (WGS) entry which is preliminary data.</text>
</comment>
<evidence type="ECO:0000313" key="4">
    <source>
        <dbReference type="Proteomes" id="UP000593562"/>
    </source>
</evidence>
<keyword evidence="2" id="KW-0732">Signal</keyword>
<feature type="signal peptide" evidence="2">
    <location>
        <begin position="1"/>
        <end position="26"/>
    </location>
</feature>
<feature type="chain" id="PRO_5029454674" evidence="2">
    <location>
        <begin position="27"/>
        <end position="97"/>
    </location>
</feature>
<dbReference type="Proteomes" id="UP000593562">
    <property type="component" value="Unassembled WGS sequence"/>
</dbReference>
<keyword evidence="4" id="KW-1185">Reference proteome</keyword>
<reference evidence="3 4" key="1">
    <citation type="journal article" date="2020" name="Nat. Commun.">
        <title>Genome of Tripterygium wilfordii and identification of cytochrome P450 involved in triptolide biosynthesis.</title>
        <authorList>
            <person name="Tu L."/>
            <person name="Su P."/>
            <person name="Zhang Z."/>
            <person name="Gao L."/>
            <person name="Wang J."/>
            <person name="Hu T."/>
            <person name="Zhou J."/>
            <person name="Zhang Y."/>
            <person name="Zhao Y."/>
            <person name="Liu Y."/>
            <person name="Song Y."/>
            <person name="Tong Y."/>
            <person name="Lu Y."/>
            <person name="Yang J."/>
            <person name="Xu C."/>
            <person name="Jia M."/>
            <person name="Peters R.J."/>
            <person name="Huang L."/>
            <person name="Gao W."/>
        </authorList>
    </citation>
    <scope>NUCLEOTIDE SEQUENCE [LARGE SCALE GENOMIC DNA]</scope>
    <source>
        <strain evidence="4">cv. XIE 37</strain>
        <tissue evidence="3">Leaf</tissue>
    </source>
</reference>
<proteinExistence type="predicted"/>
<organism evidence="3 4">
    <name type="scientific">Tripterygium wilfordii</name>
    <name type="common">Thunder God vine</name>
    <dbReference type="NCBI Taxonomy" id="458696"/>
    <lineage>
        <taxon>Eukaryota</taxon>
        <taxon>Viridiplantae</taxon>
        <taxon>Streptophyta</taxon>
        <taxon>Embryophyta</taxon>
        <taxon>Tracheophyta</taxon>
        <taxon>Spermatophyta</taxon>
        <taxon>Magnoliopsida</taxon>
        <taxon>eudicotyledons</taxon>
        <taxon>Gunneridae</taxon>
        <taxon>Pentapetalae</taxon>
        <taxon>rosids</taxon>
        <taxon>fabids</taxon>
        <taxon>Celastrales</taxon>
        <taxon>Celastraceae</taxon>
        <taxon>Tripterygium</taxon>
    </lineage>
</organism>
<feature type="region of interest" description="Disordered" evidence="1">
    <location>
        <begin position="73"/>
        <end position="97"/>
    </location>
</feature>
<dbReference type="AlphaFoldDB" id="A0A7J7BV90"/>
<evidence type="ECO:0000313" key="3">
    <source>
        <dbReference type="EMBL" id="KAF5725791.1"/>
    </source>
</evidence>
<name>A0A7J7BV90_TRIWF</name>
<accession>A0A7J7BV90</accession>